<dbReference type="RefSeq" id="WP_235725774.1">
    <property type="nucleotide sequence ID" value="NZ_JAKGCU010000028.1"/>
</dbReference>
<comment type="caution">
    <text evidence="2">The sequence shown here is derived from an EMBL/GenBank/DDBJ whole genome shotgun (WGS) entry which is preliminary data.</text>
</comment>
<feature type="region of interest" description="Disordered" evidence="1">
    <location>
        <begin position="1"/>
        <end position="23"/>
    </location>
</feature>
<reference evidence="2" key="1">
    <citation type="submission" date="2022-01" db="EMBL/GenBank/DDBJ databases">
        <title>Gordonia xiamenensis sp. nov., isolated from surface seawater in Xiamen.</title>
        <authorList>
            <person name="He Y.F."/>
        </authorList>
    </citation>
    <scope>NUCLEOTIDE SEQUENCE</scope>
    <source>
        <strain evidence="2">GW1C4-4</strain>
    </source>
</reference>
<name>A0ABS9DP06_9ACTN</name>
<evidence type="ECO:0000313" key="3">
    <source>
        <dbReference type="Proteomes" id="UP001108089"/>
    </source>
</evidence>
<feature type="compositionally biased region" description="Basic and acidic residues" evidence="1">
    <location>
        <begin position="1"/>
        <end position="13"/>
    </location>
</feature>
<feature type="region of interest" description="Disordered" evidence="1">
    <location>
        <begin position="58"/>
        <end position="81"/>
    </location>
</feature>
<dbReference type="Proteomes" id="UP001108089">
    <property type="component" value="Unassembled WGS sequence"/>
</dbReference>
<gene>
    <name evidence="2" type="ORF">L1892_21290</name>
</gene>
<accession>A0ABS9DP06</accession>
<protein>
    <submittedName>
        <fullName evidence="2">Uncharacterized protein</fullName>
    </submittedName>
</protein>
<dbReference type="EMBL" id="JAKGCU010000028">
    <property type="protein sequence ID" value="MCF3940911.1"/>
    <property type="molecule type" value="Genomic_DNA"/>
</dbReference>
<proteinExistence type="predicted"/>
<organism evidence="2 3">
    <name type="scientific">Gordonia tangerina</name>
    <dbReference type="NCBI Taxonomy" id="2911060"/>
    <lineage>
        <taxon>Bacteria</taxon>
        <taxon>Bacillati</taxon>
        <taxon>Actinomycetota</taxon>
        <taxon>Actinomycetes</taxon>
        <taxon>Mycobacteriales</taxon>
        <taxon>Gordoniaceae</taxon>
        <taxon>Gordonia</taxon>
    </lineage>
</organism>
<evidence type="ECO:0000256" key="1">
    <source>
        <dbReference type="SAM" id="MobiDB-lite"/>
    </source>
</evidence>
<sequence>MPFMQDDRDRIEDLGLDPNGDQTEDLRRNAELVEAAKRVLRSDTPPTRFSELVDRMAAAAQESGPGSAPTDSEADVSNPTV</sequence>
<evidence type="ECO:0000313" key="2">
    <source>
        <dbReference type="EMBL" id="MCF3940911.1"/>
    </source>
</evidence>
<keyword evidence="3" id="KW-1185">Reference proteome</keyword>